<evidence type="ECO:0000256" key="1">
    <source>
        <dbReference type="SAM" id="SignalP"/>
    </source>
</evidence>
<feature type="signal peptide" evidence="1">
    <location>
        <begin position="1"/>
        <end position="21"/>
    </location>
</feature>
<evidence type="ECO:0000313" key="3">
    <source>
        <dbReference type="Proteomes" id="UP000192783"/>
    </source>
</evidence>
<dbReference type="AlphaFoldDB" id="A0A1W1XNX4"/>
<dbReference type="OrthoDB" id="5518965at2"/>
<name>A0A1W1XNX4_9BACT</name>
<keyword evidence="3" id="KW-1185">Reference proteome</keyword>
<dbReference type="Proteomes" id="UP000192783">
    <property type="component" value="Unassembled WGS sequence"/>
</dbReference>
<reference evidence="2 3" key="1">
    <citation type="submission" date="2017-04" db="EMBL/GenBank/DDBJ databases">
        <authorList>
            <person name="Afonso C.L."/>
            <person name="Miller P.J."/>
            <person name="Scott M.A."/>
            <person name="Spackman E."/>
            <person name="Goraichik I."/>
            <person name="Dimitrov K.M."/>
            <person name="Suarez D.L."/>
            <person name="Swayne D.E."/>
        </authorList>
    </citation>
    <scope>NUCLEOTIDE SEQUENCE [LARGE SCALE GENOMIC DNA]</scope>
    <source>
        <strain evidence="2 3">DSM 13146</strain>
    </source>
</reference>
<protein>
    <submittedName>
        <fullName evidence="2">Uncharacterized protein</fullName>
    </submittedName>
</protein>
<gene>
    <name evidence="2" type="ORF">SAMN02746041_02371</name>
</gene>
<accession>A0A1W1XNX4</accession>
<organism evidence="2 3">
    <name type="scientific">Desulfacinum hydrothermale DSM 13146</name>
    <dbReference type="NCBI Taxonomy" id="1121390"/>
    <lineage>
        <taxon>Bacteria</taxon>
        <taxon>Pseudomonadati</taxon>
        <taxon>Thermodesulfobacteriota</taxon>
        <taxon>Syntrophobacteria</taxon>
        <taxon>Syntrophobacterales</taxon>
        <taxon>Syntrophobacteraceae</taxon>
        <taxon>Desulfacinum</taxon>
    </lineage>
</organism>
<dbReference type="RefSeq" id="WP_084058096.1">
    <property type="nucleotide sequence ID" value="NZ_FWXF01000013.1"/>
</dbReference>
<evidence type="ECO:0000313" key="2">
    <source>
        <dbReference type="EMBL" id="SMC25574.1"/>
    </source>
</evidence>
<sequence>MKRTRSVFFLIVCVLLLPALAAAQVDYPEKMALVVAQYPGSTVEMAMQMQQRIQVMLRTQDEPEKVFQFYKEALSNGGWESQMELIQKEGMQSHWTKGDQAVHVVVSPDEGKTGVMLMLGSD</sequence>
<feature type="chain" id="PRO_5012348191" evidence="1">
    <location>
        <begin position="22"/>
        <end position="122"/>
    </location>
</feature>
<proteinExistence type="predicted"/>
<keyword evidence="1" id="KW-0732">Signal</keyword>
<dbReference type="STRING" id="1121390.SAMN02746041_02371"/>
<dbReference type="EMBL" id="FWXF01000013">
    <property type="protein sequence ID" value="SMC25574.1"/>
    <property type="molecule type" value="Genomic_DNA"/>
</dbReference>